<sequence length="80" mass="9198">ESLSNHDTVKFDHLEEFSGPLIPIHIAEEERIRREHAEYISRMEMLFTINPCSHPTVNANTNVESIPTSLIPVQDNDSQR</sequence>
<dbReference type="AlphaFoldDB" id="A0A699XY51"/>
<organism evidence="1">
    <name type="scientific">Tanacetum cinerariifolium</name>
    <name type="common">Dalmatian daisy</name>
    <name type="synonym">Chrysanthemum cinerariifolium</name>
    <dbReference type="NCBI Taxonomy" id="118510"/>
    <lineage>
        <taxon>Eukaryota</taxon>
        <taxon>Viridiplantae</taxon>
        <taxon>Streptophyta</taxon>
        <taxon>Embryophyta</taxon>
        <taxon>Tracheophyta</taxon>
        <taxon>Spermatophyta</taxon>
        <taxon>Magnoliopsida</taxon>
        <taxon>eudicotyledons</taxon>
        <taxon>Gunneridae</taxon>
        <taxon>Pentapetalae</taxon>
        <taxon>asterids</taxon>
        <taxon>campanulids</taxon>
        <taxon>Asterales</taxon>
        <taxon>Asteraceae</taxon>
        <taxon>Asteroideae</taxon>
        <taxon>Anthemideae</taxon>
        <taxon>Anthemidinae</taxon>
        <taxon>Tanacetum</taxon>
    </lineage>
</organism>
<dbReference type="EMBL" id="BKCJ011881233">
    <property type="protein sequence ID" value="GFD60694.1"/>
    <property type="molecule type" value="Genomic_DNA"/>
</dbReference>
<feature type="non-terminal residue" evidence="1">
    <location>
        <position position="80"/>
    </location>
</feature>
<feature type="non-terminal residue" evidence="1">
    <location>
        <position position="1"/>
    </location>
</feature>
<protein>
    <submittedName>
        <fullName evidence="1">Uncharacterized protein</fullName>
    </submittedName>
</protein>
<gene>
    <name evidence="1" type="ORF">Tci_932663</name>
</gene>
<reference evidence="1" key="1">
    <citation type="journal article" date="2019" name="Sci. Rep.">
        <title>Draft genome of Tanacetum cinerariifolium, the natural source of mosquito coil.</title>
        <authorList>
            <person name="Yamashiro T."/>
            <person name="Shiraishi A."/>
            <person name="Satake H."/>
            <person name="Nakayama K."/>
        </authorList>
    </citation>
    <scope>NUCLEOTIDE SEQUENCE</scope>
</reference>
<accession>A0A699XY51</accession>
<comment type="caution">
    <text evidence="1">The sequence shown here is derived from an EMBL/GenBank/DDBJ whole genome shotgun (WGS) entry which is preliminary data.</text>
</comment>
<evidence type="ECO:0000313" key="1">
    <source>
        <dbReference type="EMBL" id="GFD60694.1"/>
    </source>
</evidence>
<name>A0A699XY51_TANCI</name>
<proteinExistence type="predicted"/>